<evidence type="ECO:0000256" key="1">
    <source>
        <dbReference type="ARBA" id="ARBA00023015"/>
    </source>
</evidence>
<dbReference type="Pfam" id="PF07702">
    <property type="entry name" value="UTRA"/>
    <property type="match status" value="1"/>
</dbReference>
<dbReference type="RefSeq" id="WP_093423229.1">
    <property type="nucleotide sequence ID" value="NZ_FOZX01000013.1"/>
</dbReference>
<keyword evidence="1" id="KW-0805">Transcription regulation</keyword>
<dbReference type="InterPro" id="IPR028978">
    <property type="entry name" value="Chorismate_lyase_/UTRA_dom_sf"/>
</dbReference>
<dbReference type="Gene3D" id="3.40.1410.10">
    <property type="entry name" value="Chorismate lyase-like"/>
    <property type="match status" value="1"/>
</dbReference>
<keyword evidence="6" id="KW-1185">Reference proteome</keyword>
<dbReference type="AlphaFoldDB" id="A0A1I6UTH3"/>
<dbReference type="InterPro" id="IPR000524">
    <property type="entry name" value="Tscrpt_reg_HTH_GntR"/>
</dbReference>
<evidence type="ECO:0000256" key="3">
    <source>
        <dbReference type="ARBA" id="ARBA00023163"/>
    </source>
</evidence>
<dbReference type="InterPro" id="IPR036388">
    <property type="entry name" value="WH-like_DNA-bd_sf"/>
</dbReference>
<dbReference type="OrthoDB" id="3194402at2"/>
<evidence type="ECO:0000259" key="4">
    <source>
        <dbReference type="PROSITE" id="PS50949"/>
    </source>
</evidence>
<dbReference type="GO" id="GO:0045892">
    <property type="term" value="P:negative regulation of DNA-templated transcription"/>
    <property type="evidence" value="ECO:0007669"/>
    <property type="project" value="TreeGrafter"/>
</dbReference>
<dbReference type="InterPro" id="IPR011663">
    <property type="entry name" value="UTRA"/>
</dbReference>
<evidence type="ECO:0000313" key="5">
    <source>
        <dbReference type="EMBL" id="SFT04624.1"/>
    </source>
</evidence>
<dbReference type="InterPro" id="IPR036390">
    <property type="entry name" value="WH_DNA-bd_sf"/>
</dbReference>
<dbReference type="EMBL" id="FOZX01000013">
    <property type="protein sequence ID" value="SFT04624.1"/>
    <property type="molecule type" value="Genomic_DNA"/>
</dbReference>
<evidence type="ECO:0000313" key="6">
    <source>
        <dbReference type="Proteomes" id="UP000198852"/>
    </source>
</evidence>
<dbReference type="SUPFAM" id="SSF64288">
    <property type="entry name" value="Chorismate lyase-like"/>
    <property type="match status" value="1"/>
</dbReference>
<gene>
    <name evidence="5" type="ORF">SAMN05660874_05226</name>
</gene>
<dbReference type="SMART" id="SM00345">
    <property type="entry name" value="HTH_GNTR"/>
    <property type="match status" value="1"/>
</dbReference>
<dbReference type="PRINTS" id="PR00035">
    <property type="entry name" value="HTHGNTR"/>
</dbReference>
<dbReference type="Gene3D" id="1.10.10.10">
    <property type="entry name" value="Winged helix-like DNA-binding domain superfamily/Winged helix DNA-binding domain"/>
    <property type="match status" value="1"/>
</dbReference>
<dbReference type="PROSITE" id="PS50949">
    <property type="entry name" value="HTH_GNTR"/>
    <property type="match status" value="1"/>
</dbReference>
<organism evidence="5 6">
    <name type="scientific">Saccharopolyspora flava</name>
    <dbReference type="NCBI Taxonomy" id="95161"/>
    <lineage>
        <taxon>Bacteria</taxon>
        <taxon>Bacillati</taxon>
        <taxon>Actinomycetota</taxon>
        <taxon>Actinomycetes</taxon>
        <taxon>Pseudonocardiales</taxon>
        <taxon>Pseudonocardiaceae</taxon>
        <taxon>Saccharopolyspora</taxon>
    </lineage>
</organism>
<keyword evidence="3" id="KW-0804">Transcription</keyword>
<feature type="domain" description="HTH gntR-type" evidence="4">
    <location>
        <begin position="23"/>
        <end position="90"/>
    </location>
</feature>
<protein>
    <submittedName>
        <fullName evidence="5">GntR family transcriptional regulator</fullName>
    </submittedName>
</protein>
<dbReference type="SUPFAM" id="SSF46785">
    <property type="entry name" value="Winged helix' DNA-binding domain"/>
    <property type="match status" value="1"/>
</dbReference>
<proteinExistence type="predicted"/>
<dbReference type="GO" id="GO:0003700">
    <property type="term" value="F:DNA-binding transcription factor activity"/>
    <property type="evidence" value="ECO:0007669"/>
    <property type="project" value="InterPro"/>
</dbReference>
<dbReference type="Proteomes" id="UP000198852">
    <property type="component" value="Unassembled WGS sequence"/>
</dbReference>
<accession>A0A1I6UTH3</accession>
<dbReference type="SMART" id="SM00866">
    <property type="entry name" value="UTRA"/>
    <property type="match status" value="1"/>
</dbReference>
<dbReference type="Pfam" id="PF00392">
    <property type="entry name" value="GntR"/>
    <property type="match status" value="1"/>
</dbReference>
<dbReference type="InterPro" id="IPR050679">
    <property type="entry name" value="Bact_HTH_transcr_reg"/>
</dbReference>
<reference evidence="6" key="1">
    <citation type="submission" date="2016-10" db="EMBL/GenBank/DDBJ databases">
        <authorList>
            <person name="Varghese N."/>
            <person name="Submissions S."/>
        </authorList>
    </citation>
    <scope>NUCLEOTIDE SEQUENCE [LARGE SCALE GENOMIC DNA]</scope>
    <source>
        <strain evidence="6">DSM 44771</strain>
    </source>
</reference>
<name>A0A1I6UTH3_9PSEU</name>
<dbReference type="CDD" id="cd07377">
    <property type="entry name" value="WHTH_GntR"/>
    <property type="match status" value="1"/>
</dbReference>
<dbReference type="GO" id="GO:0003677">
    <property type="term" value="F:DNA binding"/>
    <property type="evidence" value="ECO:0007669"/>
    <property type="project" value="UniProtKB-KW"/>
</dbReference>
<evidence type="ECO:0000256" key="2">
    <source>
        <dbReference type="ARBA" id="ARBA00023125"/>
    </source>
</evidence>
<dbReference type="PANTHER" id="PTHR44846">
    <property type="entry name" value="MANNOSYL-D-GLYCERATE TRANSPORT/METABOLISM SYSTEM REPRESSOR MNGR-RELATED"/>
    <property type="match status" value="1"/>
</dbReference>
<sequence>MNPRTAPAPGEPIASLADRRTRADRARQVADAIRTHIVSGVYAGGVLPREPELVAEFRTTRNTVRHALDLLRVEGLVERCPGVGTVVTADKYSHGLDRLLGLAEVMREHGPISNEVRTASVVVPPRVVADRLELPEGAFVIYLERLRRLGGIPLSLDLTYLPTDMGEQLLDEDLANRDVFGLIEHVTGRRLGDADVAIEAVNADPHSAAVLDTPRDAALLLVERLTRLDDGRPVDLEFIRFRADRITMRAQVTRS</sequence>
<dbReference type="PANTHER" id="PTHR44846:SF17">
    <property type="entry name" value="GNTR-FAMILY TRANSCRIPTIONAL REGULATOR"/>
    <property type="match status" value="1"/>
</dbReference>
<dbReference type="STRING" id="95161.SAMN05660874_05226"/>
<keyword evidence="2" id="KW-0238">DNA-binding</keyword>